<dbReference type="VEuPathDB" id="CryptoDB:cand_015200"/>
<organism evidence="1 2">
    <name type="scientific">Cryptosporidium andersoni</name>
    <dbReference type="NCBI Taxonomy" id="117008"/>
    <lineage>
        <taxon>Eukaryota</taxon>
        <taxon>Sar</taxon>
        <taxon>Alveolata</taxon>
        <taxon>Apicomplexa</taxon>
        <taxon>Conoidasida</taxon>
        <taxon>Coccidia</taxon>
        <taxon>Eucoccidiorida</taxon>
        <taxon>Eimeriorina</taxon>
        <taxon>Cryptosporidiidae</taxon>
        <taxon>Cryptosporidium</taxon>
    </lineage>
</organism>
<dbReference type="Proteomes" id="UP000186804">
    <property type="component" value="Unassembled WGS sequence"/>
</dbReference>
<dbReference type="AlphaFoldDB" id="A0A1J4MU47"/>
<dbReference type="OrthoDB" id="343419at2759"/>
<dbReference type="GeneID" id="92365705"/>
<accession>A0A1J4MU47</accession>
<comment type="caution">
    <text evidence="1">The sequence shown here is derived from an EMBL/GenBank/DDBJ whole genome shotgun (WGS) entry which is preliminary data.</text>
</comment>
<evidence type="ECO:0000313" key="1">
    <source>
        <dbReference type="EMBL" id="OII77704.1"/>
    </source>
</evidence>
<dbReference type="EMBL" id="LRBS01000031">
    <property type="protein sequence ID" value="OII77704.1"/>
    <property type="molecule type" value="Genomic_DNA"/>
</dbReference>
<keyword evidence="2" id="KW-1185">Reference proteome</keyword>
<protein>
    <submittedName>
        <fullName evidence="1">Uncharacterized protein</fullName>
    </submittedName>
</protein>
<dbReference type="RefSeq" id="XP_067069550.1">
    <property type="nucleotide sequence ID" value="XM_067211755.1"/>
</dbReference>
<gene>
    <name evidence="1" type="ORF">cand_015200</name>
</gene>
<sequence>MLVHCISGLDSEVLDTVSFRGRHGEVDEKSPSQMSQSLNNTKISMERLVQPFSLEIIQNWLHNNLLTSKVKDAFDHLTNAMSSWKNILHLGNNSSKIVERQEITSDNIPNSNKEVILDIQIPNTISKMKGVNTTNTTLGMIIDQAFQDVLHLDVDRSNLIGIMKSDNTSTMNVNSLAWEMANTQDIAGANSAVIILESYPTKYVAAKNLLLKALRPNIDVFSIIISANKVMRSLLQQGEISDRRHDKSLDELEKKINSGEIELRSKSGLPNSSKTQKKPWYEPLKELGICLLNNKKTIFDAVIYIVEMSLGSTPIGLVVVTVVRVISAIISLIYDVVQKRRGNSNLIRVLRNLDNVKATHSAKASLGSKLIETVTSNMQSISDSQFRLALMFDSITELAEQIQQSEMKTETQVIQQKLESIVNSTYSVIDNNTNHTVLNESFLRRLNSIDGMEAYVGVSIKDHSFYSKAADKLENLAEEIYKLHWDNPYKVRILNNSSEKSSLANKNQEVSYSKESGPSLTTGNKEKWYDGLVAFANSATVTDGVPAVLDMLINLFATIFKGSSIGPPVLAVIKVVGYLVETLIKVFSQTSAKRQLIQVSRTIPENIIGNNNYIDHVLQSITNLNEQIKVELLRINKYIRQLKIEGDNTDLNLGNEDWDLEDVLNFQSSLDMAILGNKELASMEYKQNSVTENYFSNSRSLSESSLYLLNQSELELYDFLSKIGNFFEGTFDKIRDVVKNIFTKLFHGEKLLNFIEEFIHLTIELVKAIYNVIRNKSTQRLLLHSIELSDDPNLHSILESELHKTVTAGQDMSVLNFIM</sequence>
<reference evidence="1 2" key="1">
    <citation type="submission" date="2016-10" db="EMBL/GenBank/DDBJ databases">
        <title>Reductive evolution of mitochondrial metabolism and differential evolution of invasion-related proteins in Cryptosporidium.</title>
        <authorList>
            <person name="Liu S."/>
            <person name="Roellig D.M."/>
            <person name="Guo Y."/>
            <person name="Li N."/>
            <person name="Frace M.A."/>
            <person name="Tang K."/>
            <person name="Zhang L."/>
            <person name="Feng Y."/>
            <person name="Xiao L."/>
        </authorList>
    </citation>
    <scope>NUCLEOTIDE SEQUENCE [LARGE SCALE GENOMIC DNA]</scope>
    <source>
        <strain evidence="1">30847</strain>
    </source>
</reference>
<evidence type="ECO:0000313" key="2">
    <source>
        <dbReference type="Proteomes" id="UP000186804"/>
    </source>
</evidence>
<name>A0A1J4MU47_9CRYT</name>
<proteinExistence type="predicted"/>